<evidence type="ECO:0000313" key="1">
    <source>
        <dbReference type="EMBL" id="ADY27595.1"/>
    </source>
</evidence>
<dbReference type="Proteomes" id="UP000007718">
    <property type="component" value="Plasmid pDEIPR02"/>
</dbReference>
<name>F0RQN6_DEIPM</name>
<reference evidence="1 2" key="2">
    <citation type="journal article" date="2012" name="Stand. Genomic Sci.">
        <title>Complete genome sequence of the orange-red pigmented, radioresistant Deinococcus proteolyticus type strain (MRP(T)).</title>
        <authorList>
            <person name="Copeland A."/>
            <person name="Zeytun A."/>
            <person name="Yassawong M."/>
            <person name="Nolan M."/>
            <person name="Lucas S."/>
            <person name="Hammon N."/>
            <person name="Deshpande S."/>
            <person name="Cheng J.F."/>
            <person name="Han C."/>
            <person name="Tapia R."/>
            <person name="Goodwin L.A."/>
            <person name="Pitluck S."/>
            <person name="Mavromatis K."/>
            <person name="Liolios K."/>
            <person name="Pagani I."/>
            <person name="Ivanova N."/>
            <person name="Mikhailova N."/>
            <person name="Pati A."/>
            <person name="Chen A."/>
            <person name="Palaniappan K."/>
            <person name="Land M."/>
            <person name="Hauser L."/>
            <person name="Jeffries C.D."/>
            <person name="Brambilla E.M."/>
            <person name="Rohde M."/>
            <person name="Sikorski J."/>
            <person name="Pukall R."/>
            <person name="Goker M."/>
            <person name="Detter J.C."/>
            <person name="Woyke T."/>
            <person name="Bristow J."/>
            <person name="Eisen J.A."/>
            <person name="Markowitz V."/>
            <person name="Hugenholtz P."/>
            <person name="Kyrpides N.C."/>
            <person name="Klenk H.P."/>
            <person name="Lapidus A."/>
        </authorList>
    </citation>
    <scope>NUCLEOTIDE SEQUENCE [LARGE SCALE GENOMIC DNA]</scope>
    <source>
        <strain evidence="2">ATCC 35074 / DSM 20540 / JCM 6276 / NBRC 101906 / NCIMB 13154 / VKM Ac-1939 / CCM 2703 / MRP</strain>
        <plasmid evidence="2">Plasmid pDEIPR02</plasmid>
    </source>
</reference>
<protein>
    <submittedName>
        <fullName evidence="1">Transcriptional regulator domain-containing protein</fullName>
    </submittedName>
</protein>
<geneLocation type="plasmid" evidence="1 2">
    <name>pDEIPR02</name>
</geneLocation>
<organism evidence="1 2">
    <name type="scientific">Deinococcus proteolyticus (strain ATCC 35074 / DSM 20540 / JCM 6276 / NBRC 101906 / NCIMB 13154 / VKM Ac-1939 / CCM 2703 / MRP)</name>
    <dbReference type="NCBI Taxonomy" id="693977"/>
    <lineage>
        <taxon>Bacteria</taxon>
        <taxon>Thermotogati</taxon>
        <taxon>Deinococcota</taxon>
        <taxon>Deinococci</taxon>
        <taxon>Deinococcales</taxon>
        <taxon>Deinococcaceae</taxon>
        <taxon>Deinococcus</taxon>
    </lineage>
</organism>
<keyword evidence="2" id="KW-1185">Reference proteome</keyword>
<dbReference type="AlphaFoldDB" id="F0RQN6"/>
<accession>F0RQN6</accession>
<sequence>MIEGMADLIRHRLTRAMHHARVTFLAAPRGYGKSQLIGDYLRDFPQTHVQISCTPDDRLAPHLADRLTRTMTRQLNTDVFNSIYSDYASISRAESSHGLARLIARDLERWSEPLLLVVNGLASEEAVVFASELAHLSSERFRFVLAGYPFIANHAYPRDYVLQAEHMQYTLQELAELGVRPEDAEELRHWPAIIDLFKRSGQSDIERYCLQLVRQMEASEPELLAASLLLGWGHGREQQRELTALGLPHDYLQRIEAYGWPLEALGEQIHPHPLIREAMLGRLKRRSELEDRLADVIQDTQPVRAMELRSQSGDTKGVLAVAREYLPAWFRQGQWGQIIASLEPYYRLLTTEERTMLARAVLETASEKSALRKALEIAALALQDGGDRQKLGVIQTELLLRLGRLGAARSGLDRLLEGGQAEPSLIAWQALLHLQSMEPQRAIYLLSEEAQARHTILGQVVYAQALLQTGQPERGNDIVSQVYHHYYLEPTVTAMLQNVRGAFALIQALSDCSLHTQAQQLLNLLPLRENGYWFDANVQHLSGLLAWRQFDEDEALRRLDQAAVLARSAQDDELLSRILQTMFLTLVYFRRYSRAEDVRIQLIHIAASETYLEAWISEAGAALQLIRGERPATSRATSLREVGLLLRRVAGDSRTEMFPEGQRLLWENWQPLPEGLGSLSEADRADHVLLRPPSMRTDHHFRLRLLGGLRAELDGQPIELSDRHLLLLSALALGPQDATELAGALYAGRNPSGTLRTAVSRLRDRLQATGVSGSDTVITRAQGGQYRLADGWTAEVDAQTLLQGNPADLPDLYAPLVCAVAVQRERLIVLTPETFDREVIRMLERYPNRQQALLWLAALNREYPQRFTPLRGPADQTAG</sequence>
<keyword evidence="1" id="KW-0614">Plasmid</keyword>
<dbReference type="HOGENOM" id="CLU_327272_0_0_0"/>
<dbReference type="Gene3D" id="1.10.10.10">
    <property type="entry name" value="Winged helix-like DNA-binding domain superfamily/Winged helix DNA-binding domain"/>
    <property type="match status" value="1"/>
</dbReference>
<reference evidence="2" key="1">
    <citation type="submission" date="2011-02" db="EMBL/GenBank/DDBJ databases">
        <title>The complete sequence of plasmid2 of Deinococcus proteolyticus DSM 20540.</title>
        <authorList>
            <consortium name="US DOE Joint Genome Institute (JGI-PGF)"/>
            <person name="Lucas S."/>
            <person name="Copeland A."/>
            <person name="Lapidus A."/>
            <person name="Bruce D."/>
            <person name="Goodwin L."/>
            <person name="Pitluck S."/>
            <person name="Kyrpides N."/>
            <person name="Mavromatis K."/>
            <person name="Pagani I."/>
            <person name="Ivanova N."/>
            <person name="Ovchinnikova G."/>
            <person name="Zeytun A."/>
            <person name="Detter J.C."/>
            <person name="Han C."/>
            <person name="Land M."/>
            <person name="Hauser L."/>
            <person name="Markowitz V."/>
            <person name="Cheng J.-F."/>
            <person name="Hugenholtz P."/>
            <person name="Woyke T."/>
            <person name="Wu D."/>
            <person name="Pukall R."/>
            <person name="Steenblock K."/>
            <person name="Brambilla E."/>
            <person name="Klenk H.-P."/>
            <person name="Eisen J.A."/>
        </authorList>
    </citation>
    <scope>NUCLEOTIDE SEQUENCE [LARGE SCALE GENOMIC DNA]</scope>
    <source>
        <strain evidence="2">ATCC 35074 / DSM 20540 / JCM 6276 / NBRC 101906 / NCIMB 13154 / VKM Ac-1939 / CCM 2703 / MRP</strain>
        <plasmid evidence="2">Plasmid pDEIPR02</plasmid>
    </source>
</reference>
<evidence type="ECO:0000313" key="2">
    <source>
        <dbReference type="Proteomes" id="UP000007718"/>
    </source>
</evidence>
<dbReference type="EMBL" id="CP002538">
    <property type="protein sequence ID" value="ADY27595.1"/>
    <property type="molecule type" value="Genomic_DNA"/>
</dbReference>
<dbReference type="KEGG" id="dpt:Deipr_2478"/>
<gene>
    <name evidence="1" type="ordered locus">Deipr_2478</name>
</gene>
<dbReference type="InterPro" id="IPR036388">
    <property type="entry name" value="WH-like_DNA-bd_sf"/>
</dbReference>
<proteinExistence type="predicted"/>